<dbReference type="Proteomes" id="UP000029578">
    <property type="component" value="Unassembled WGS sequence"/>
</dbReference>
<sequence>MDIQFYTLLKVDNTENTVSVEHFANAQNIQDYIWDLITNCVDNEGDREYIFEPTLQTTKNHIDNIIQNNNRADVCKLLAEKLLAVENETKEKIAHLGKEIPKGILMISFAKMTDTEYKLVITKADYSEFLEELSGDKRSGLPTKKKIFKAFILNATSNGREEFEYGKIITYDANTSTKAVYWWKTFLELSEVRNDEKNTKTAYDAIKKEIINPLRRKHKQDYLCLRNATIAYFRADGNFDINHYKDVIIGDYQPFDDSLAINKLKDKIGKLPNKHKFDNTFQKTPRVVTDKFKDVIPLTNEIELKLKQDILNIERIIKPHKDEQGNRYIMVLSADGYQYAEGLKRNQNE</sequence>
<comment type="caution">
    <text evidence="1">The sequence shown here is derived from an EMBL/GenBank/DDBJ whole genome shotgun (WGS) entry which is preliminary data.</text>
</comment>
<accession>A0A096BMN0</accession>
<dbReference type="EMBL" id="JRNS01000506">
    <property type="protein sequence ID" value="KGF43957.1"/>
    <property type="molecule type" value="Genomic_DNA"/>
</dbReference>
<evidence type="ECO:0000313" key="1">
    <source>
        <dbReference type="EMBL" id="KGF43957.1"/>
    </source>
</evidence>
<dbReference type="AlphaFoldDB" id="A0A096BMN0"/>
<organism evidence="1 2">
    <name type="scientific">Prevotella melaninogenica DNF00666</name>
    <dbReference type="NCBI Taxonomy" id="1401073"/>
    <lineage>
        <taxon>Bacteria</taxon>
        <taxon>Pseudomonadati</taxon>
        <taxon>Bacteroidota</taxon>
        <taxon>Bacteroidia</taxon>
        <taxon>Bacteroidales</taxon>
        <taxon>Prevotellaceae</taxon>
        <taxon>Prevotella</taxon>
    </lineage>
</organism>
<protein>
    <recommendedName>
        <fullName evidence="3">Nucleoid-associated protein NdpA</fullName>
    </recommendedName>
</protein>
<name>A0A096BMN0_9BACT</name>
<proteinExistence type="predicted"/>
<evidence type="ECO:0008006" key="3">
    <source>
        <dbReference type="Google" id="ProtNLM"/>
    </source>
</evidence>
<reference evidence="1 2" key="1">
    <citation type="submission" date="2014-07" db="EMBL/GenBank/DDBJ databases">
        <authorList>
            <person name="McCorrison J."/>
            <person name="Sanka R."/>
            <person name="Torralba M."/>
            <person name="Gillis M."/>
            <person name="Haft D.H."/>
            <person name="Methe B."/>
            <person name="Sutton G."/>
            <person name="Nelson K.E."/>
        </authorList>
    </citation>
    <scope>NUCLEOTIDE SEQUENCE [LARGE SCALE GENOMIC DNA]</scope>
    <source>
        <strain evidence="1 2">DNF00666</strain>
    </source>
</reference>
<dbReference type="RefSeq" id="WP_036866514.1">
    <property type="nucleotide sequence ID" value="NZ_JRNS01000506.1"/>
</dbReference>
<gene>
    <name evidence="1" type="ORF">HMPREF0661_11160</name>
</gene>
<evidence type="ECO:0000313" key="2">
    <source>
        <dbReference type="Proteomes" id="UP000029578"/>
    </source>
</evidence>